<sequence>MLSSVFAVSVRKIVAASFVDSLASPKSSKHTLRLADRNKRTSQQGSPCNTQSPCCQLLCSVECCQSLLYALSSNAWRQSKHVRIPTCCPDRWQLPMLLLSSQRMKSISKRRMSIFPCWATLLETK</sequence>
<feature type="region of interest" description="Disordered" evidence="1">
    <location>
        <begin position="30"/>
        <end position="49"/>
    </location>
</feature>
<evidence type="ECO:0000256" key="1">
    <source>
        <dbReference type="SAM" id="MobiDB-lite"/>
    </source>
</evidence>
<name>A0A8T2UPX9_CERRI</name>
<keyword evidence="3" id="KW-1185">Reference proteome</keyword>
<dbReference type="AlphaFoldDB" id="A0A8T2UPX9"/>
<proteinExistence type="predicted"/>
<evidence type="ECO:0000313" key="3">
    <source>
        <dbReference type="Proteomes" id="UP000825935"/>
    </source>
</evidence>
<gene>
    <name evidence="2" type="ORF">KP509_05G072200</name>
</gene>
<protein>
    <submittedName>
        <fullName evidence="2">Uncharacterized protein</fullName>
    </submittedName>
</protein>
<dbReference type="EMBL" id="CM035410">
    <property type="protein sequence ID" value="KAH7437442.1"/>
    <property type="molecule type" value="Genomic_DNA"/>
</dbReference>
<dbReference type="Proteomes" id="UP000825935">
    <property type="component" value="Chromosome 5"/>
</dbReference>
<reference evidence="2" key="1">
    <citation type="submission" date="2021-08" db="EMBL/GenBank/DDBJ databases">
        <title>WGS assembly of Ceratopteris richardii.</title>
        <authorList>
            <person name="Marchant D.B."/>
            <person name="Chen G."/>
            <person name="Jenkins J."/>
            <person name="Shu S."/>
            <person name="Leebens-Mack J."/>
            <person name="Grimwood J."/>
            <person name="Schmutz J."/>
            <person name="Soltis P."/>
            <person name="Soltis D."/>
            <person name="Chen Z.-H."/>
        </authorList>
    </citation>
    <scope>NUCLEOTIDE SEQUENCE</scope>
    <source>
        <strain evidence="2">Whitten #5841</strain>
        <tissue evidence="2">Leaf</tissue>
    </source>
</reference>
<accession>A0A8T2UPX9</accession>
<comment type="caution">
    <text evidence="2">The sequence shown here is derived from an EMBL/GenBank/DDBJ whole genome shotgun (WGS) entry which is preliminary data.</text>
</comment>
<evidence type="ECO:0000313" key="2">
    <source>
        <dbReference type="EMBL" id="KAH7437442.1"/>
    </source>
</evidence>
<organism evidence="2 3">
    <name type="scientific">Ceratopteris richardii</name>
    <name type="common">Triangle waterfern</name>
    <dbReference type="NCBI Taxonomy" id="49495"/>
    <lineage>
        <taxon>Eukaryota</taxon>
        <taxon>Viridiplantae</taxon>
        <taxon>Streptophyta</taxon>
        <taxon>Embryophyta</taxon>
        <taxon>Tracheophyta</taxon>
        <taxon>Polypodiopsida</taxon>
        <taxon>Polypodiidae</taxon>
        <taxon>Polypodiales</taxon>
        <taxon>Pteridineae</taxon>
        <taxon>Pteridaceae</taxon>
        <taxon>Parkerioideae</taxon>
        <taxon>Ceratopteris</taxon>
    </lineage>
</organism>